<feature type="region of interest" description="Disordered" evidence="1">
    <location>
        <begin position="131"/>
        <end position="288"/>
    </location>
</feature>
<evidence type="ECO:0000313" key="3">
    <source>
        <dbReference type="Proteomes" id="UP000009168"/>
    </source>
</evidence>
<sequence>MTDSQKKPQLKMINKLKCNENKLLNDMPELSTQESQQKKKRNRFKNIDWEQVLDYDNLVLNDQVYEAPWMRCTKKRKKLCTSFDKNDSTSNIQGSSFSLTGSNSKIDSISLSHSNELISPMSSLKIITTAEKNCSGGNKPNVSKQQKKSSEKDNHSSNVANKMKQGFQQCSKQNGMDNSFDEENLPKGDLKDKPISNIKQTRQKSQKERELKAQQGEDLTQQNKLITNETQFSQQKIQSKSGKSNKSNSLKANETSINTVSKAINTQDEKNKYQDNSSNTNHSSQIKESSLNLLKTQYCKKFLKKSQNDCSQEPSSEKSRKSTANQEETKKDKCINENLKVALQTRSQTKRSPTSSRLNEDALVINQSYDDSDASTRDEDHQDNHIRQPHIKDRSIKNQTQRITRAGVISNNDQLLTLKESPQTKQNKKDGENEKFGQTPEKKSKKTQNIKDGSSSKLKNEKELQQENEESQKGQQSLKGSKNKQLIGKSSTIQEAGDDNQIDKNKKQKKDNNNNNNQKKNQRANKNQFNLKLDETSNSNQNSSQIELESNSFEQAELQGQILSLNLNKQTSQASLRGGPQAELNSSVENLYEQSIPNIPNKKSQFSKNIPQNEKTYSTSSLDSEQNLEKIDEELNIEESGFENSNNNAAAIQQLQINQQEIDLDQQQVPHLYIRNQDYATKVGRSYQAVIPELGSYNNQQNHLQRLVTQQKVWGRDWIEEKQQKIIVKCTATLKQWYGNRRNEEQCIQHLMLLGFDDSKYNQFLEENQDYFYNIYNQYDAKFIKKKIKKKSLFSCK</sequence>
<feature type="compositionally biased region" description="Basic and acidic residues" evidence="1">
    <location>
        <begin position="374"/>
        <end position="396"/>
    </location>
</feature>
<evidence type="ECO:0000256" key="1">
    <source>
        <dbReference type="SAM" id="MobiDB-lite"/>
    </source>
</evidence>
<feature type="compositionally biased region" description="Polar residues" evidence="1">
    <location>
        <begin position="131"/>
        <end position="144"/>
    </location>
</feature>
<dbReference type="Proteomes" id="UP000009168">
    <property type="component" value="Unassembled WGS sequence"/>
</dbReference>
<dbReference type="KEGG" id="tet:TTHERM_00146050"/>
<feature type="region of interest" description="Disordered" evidence="1">
    <location>
        <begin position="599"/>
        <end position="625"/>
    </location>
</feature>
<dbReference type="GeneID" id="7839557"/>
<feature type="compositionally biased region" description="Polar residues" evidence="1">
    <location>
        <begin position="156"/>
        <end position="177"/>
    </location>
</feature>
<dbReference type="EMBL" id="GG662793">
    <property type="protein sequence ID" value="EAR90999.2"/>
    <property type="molecule type" value="Genomic_DNA"/>
</dbReference>
<feature type="compositionally biased region" description="Low complexity" evidence="1">
    <location>
        <begin position="233"/>
        <end position="253"/>
    </location>
</feature>
<feature type="compositionally biased region" description="Polar residues" evidence="1">
    <location>
        <begin position="474"/>
        <end position="494"/>
    </location>
</feature>
<protein>
    <submittedName>
        <fullName evidence="2">Uncharacterized protein</fullName>
    </submittedName>
</protein>
<dbReference type="RefSeq" id="XP_001011244.2">
    <property type="nucleotide sequence ID" value="XM_001011244.2"/>
</dbReference>
<proteinExistence type="predicted"/>
<feature type="compositionally biased region" description="Polar residues" evidence="1">
    <location>
        <begin position="254"/>
        <end position="266"/>
    </location>
</feature>
<reference evidence="3" key="1">
    <citation type="journal article" date="2006" name="PLoS Biol.">
        <title>Macronuclear genome sequence of the ciliate Tetrahymena thermophila, a model eukaryote.</title>
        <authorList>
            <person name="Eisen J.A."/>
            <person name="Coyne R.S."/>
            <person name="Wu M."/>
            <person name="Wu D."/>
            <person name="Thiagarajan M."/>
            <person name="Wortman J.R."/>
            <person name="Badger J.H."/>
            <person name="Ren Q."/>
            <person name="Amedeo P."/>
            <person name="Jones K.M."/>
            <person name="Tallon L.J."/>
            <person name="Delcher A.L."/>
            <person name="Salzberg S.L."/>
            <person name="Silva J.C."/>
            <person name="Haas B.J."/>
            <person name="Majoros W.H."/>
            <person name="Farzad M."/>
            <person name="Carlton J.M."/>
            <person name="Smith R.K. Jr."/>
            <person name="Garg J."/>
            <person name="Pearlman R.E."/>
            <person name="Karrer K.M."/>
            <person name="Sun L."/>
            <person name="Manning G."/>
            <person name="Elde N.C."/>
            <person name="Turkewitz A.P."/>
            <person name="Asai D.J."/>
            <person name="Wilkes D.E."/>
            <person name="Wang Y."/>
            <person name="Cai H."/>
            <person name="Collins K."/>
            <person name="Stewart B.A."/>
            <person name="Lee S.R."/>
            <person name="Wilamowska K."/>
            <person name="Weinberg Z."/>
            <person name="Ruzzo W.L."/>
            <person name="Wloga D."/>
            <person name="Gaertig J."/>
            <person name="Frankel J."/>
            <person name="Tsao C.-C."/>
            <person name="Gorovsky M.A."/>
            <person name="Keeling P.J."/>
            <person name="Waller R.F."/>
            <person name="Patron N.J."/>
            <person name="Cherry J.M."/>
            <person name="Stover N.A."/>
            <person name="Krieger C.J."/>
            <person name="del Toro C."/>
            <person name="Ryder H.F."/>
            <person name="Williamson S.C."/>
            <person name="Barbeau R.A."/>
            <person name="Hamilton E.P."/>
            <person name="Orias E."/>
        </authorList>
    </citation>
    <scope>NUCLEOTIDE SEQUENCE [LARGE SCALE GENOMIC DNA]</scope>
    <source>
        <strain evidence="3">SB210</strain>
    </source>
</reference>
<feature type="compositionally biased region" description="Polar residues" evidence="1">
    <location>
        <begin position="217"/>
        <end position="232"/>
    </location>
</feature>
<organism evidence="2 3">
    <name type="scientific">Tetrahymena thermophila (strain SB210)</name>
    <dbReference type="NCBI Taxonomy" id="312017"/>
    <lineage>
        <taxon>Eukaryota</taxon>
        <taxon>Sar</taxon>
        <taxon>Alveolata</taxon>
        <taxon>Ciliophora</taxon>
        <taxon>Intramacronucleata</taxon>
        <taxon>Oligohymenophorea</taxon>
        <taxon>Hymenostomatida</taxon>
        <taxon>Tetrahymenina</taxon>
        <taxon>Tetrahymenidae</taxon>
        <taxon>Tetrahymena</taxon>
    </lineage>
</organism>
<gene>
    <name evidence="2" type="ORF">TTHERM_00146050</name>
</gene>
<name>I7MI90_TETTS</name>
<keyword evidence="3" id="KW-1185">Reference proteome</keyword>
<feature type="compositionally biased region" description="Low complexity" evidence="1">
    <location>
        <begin position="513"/>
        <end position="526"/>
    </location>
</feature>
<feature type="region of interest" description="Disordered" evidence="1">
    <location>
        <begin position="369"/>
        <end position="526"/>
    </location>
</feature>
<evidence type="ECO:0000313" key="2">
    <source>
        <dbReference type="EMBL" id="EAR90999.2"/>
    </source>
</evidence>
<feature type="compositionally biased region" description="Basic and acidic residues" evidence="1">
    <location>
        <begin position="184"/>
        <end position="194"/>
    </location>
</feature>
<feature type="region of interest" description="Disordered" evidence="1">
    <location>
        <begin position="305"/>
        <end position="331"/>
    </location>
</feature>
<feature type="compositionally biased region" description="Polar residues" evidence="1">
    <location>
        <begin position="397"/>
        <end position="425"/>
    </location>
</feature>
<dbReference type="InParanoid" id="I7MI90"/>
<feature type="compositionally biased region" description="Polar residues" evidence="1">
    <location>
        <begin position="274"/>
        <end position="288"/>
    </location>
</feature>
<dbReference type="AlphaFoldDB" id="I7MI90"/>
<accession>I7MI90</accession>